<proteinExistence type="predicted"/>
<accession>A0A0L0NVM9</accession>
<dbReference type="Proteomes" id="UP000037122">
    <property type="component" value="Unassembled WGS sequence"/>
</dbReference>
<organism evidence="1 2">
    <name type="scientific">Candidozyma auris</name>
    <name type="common">Yeast</name>
    <name type="synonym">Candida auris</name>
    <dbReference type="NCBI Taxonomy" id="498019"/>
    <lineage>
        <taxon>Eukaryota</taxon>
        <taxon>Fungi</taxon>
        <taxon>Dikarya</taxon>
        <taxon>Ascomycota</taxon>
        <taxon>Saccharomycotina</taxon>
        <taxon>Pichiomycetes</taxon>
        <taxon>Metschnikowiaceae</taxon>
        <taxon>Candidozyma</taxon>
    </lineage>
</organism>
<evidence type="ECO:0000313" key="1">
    <source>
        <dbReference type="EMBL" id="KND98044.1"/>
    </source>
</evidence>
<dbReference type="VEuPathDB" id="FungiDB:QG37_05279"/>
<comment type="caution">
    <text evidence="1">The sequence shown here is derived from an EMBL/GenBank/DDBJ whole genome shotgun (WGS) entry which is preliminary data.</text>
</comment>
<dbReference type="AlphaFoldDB" id="A0A0L0NVM9"/>
<sequence>MFLVDSTKKAFDSLLDLVRTVSHHTFNVALVIVLLIEGAIEFSEQAASDLNLLMKVIRSNSIN</sequence>
<protein>
    <submittedName>
        <fullName evidence="1">Uncharacterized protein</fullName>
    </submittedName>
</protein>
<reference evidence="2" key="1">
    <citation type="journal article" date="2015" name="BMC Genomics">
        <title>Draft genome of a commonly misdiagnosed multidrug resistant pathogen Candida auris.</title>
        <authorList>
            <person name="Chatterjee S."/>
            <person name="Alampalli S.V."/>
            <person name="Nageshan R.K."/>
            <person name="Chettiar S.T."/>
            <person name="Joshi S."/>
            <person name="Tatu U.S."/>
        </authorList>
    </citation>
    <scope>NUCLEOTIDE SEQUENCE [LARGE SCALE GENOMIC DNA]</scope>
    <source>
        <strain evidence="2">6684</strain>
    </source>
</reference>
<dbReference type="EMBL" id="LGST01000037">
    <property type="protein sequence ID" value="KND98044.1"/>
    <property type="molecule type" value="Genomic_DNA"/>
</dbReference>
<gene>
    <name evidence="1" type="ORF">QG37_05279</name>
</gene>
<evidence type="ECO:0000313" key="2">
    <source>
        <dbReference type="Proteomes" id="UP000037122"/>
    </source>
</evidence>
<name>A0A0L0NVM9_CANAR</name>